<keyword evidence="5" id="KW-1185">Reference proteome</keyword>
<evidence type="ECO:0000259" key="3">
    <source>
        <dbReference type="PROSITE" id="PS50102"/>
    </source>
</evidence>
<feature type="compositionally biased region" description="Basic and acidic residues" evidence="2">
    <location>
        <begin position="409"/>
        <end position="443"/>
    </location>
</feature>
<feature type="region of interest" description="Disordered" evidence="2">
    <location>
        <begin position="102"/>
        <end position="176"/>
    </location>
</feature>
<dbReference type="Gene3D" id="3.30.70.330">
    <property type="match status" value="2"/>
</dbReference>
<dbReference type="EMBL" id="NKCL01000764">
    <property type="protein sequence ID" value="RSL52279.1"/>
    <property type="molecule type" value="Genomic_DNA"/>
</dbReference>
<evidence type="ECO:0000313" key="5">
    <source>
        <dbReference type="Proteomes" id="UP000287972"/>
    </source>
</evidence>
<evidence type="ECO:0000256" key="1">
    <source>
        <dbReference type="PROSITE-ProRule" id="PRU00176"/>
    </source>
</evidence>
<gene>
    <name evidence="4" type="ORF">CEP51_015087</name>
</gene>
<organism evidence="4 5">
    <name type="scientific">Fusarium floridanum</name>
    <dbReference type="NCBI Taxonomy" id="1325733"/>
    <lineage>
        <taxon>Eukaryota</taxon>
        <taxon>Fungi</taxon>
        <taxon>Dikarya</taxon>
        <taxon>Ascomycota</taxon>
        <taxon>Pezizomycotina</taxon>
        <taxon>Sordariomycetes</taxon>
        <taxon>Hypocreomycetidae</taxon>
        <taxon>Hypocreales</taxon>
        <taxon>Nectriaceae</taxon>
        <taxon>Fusarium</taxon>
        <taxon>Fusarium solani species complex</taxon>
    </lineage>
</organism>
<dbReference type="InterPro" id="IPR000504">
    <property type="entry name" value="RRM_dom"/>
</dbReference>
<feature type="domain" description="RRM" evidence="3">
    <location>
        <begin position="299"/>
        <end position="381"/>
    </location>
</feature>
<feature type="compositionally biased region" description="Low complexity" evidence="2">
    <location>
        <begin position="162"/>
        <end position="176"/>
    </location>
</feature>
<accession>A0A428PGU0</accession>
<dbReference type="GO" id="GO:0003723">
    <property type="term" value="F:RNA binding"/>
    <property type="evidence" value="ECO:0007669"/>
    <property type="project" value="UniProtKB-UniRule"/>
</dbReference>
<dbReference type="InterPro" id="IPR012677">
    <property type="entry name" value="Nucleotide-bd_a/b_plait_sf"/>
</dbReference>
<evidence type="ECO:0000313" key="4">
    <source>
        <dbReference type="EMBL" id="RSL52279.1"/>
    </source>
</evidence>
<sequence>MSAEQTVPVDVAPGDQTGVYYITICNLSFGVQHQELKDWIHSKVVCKVDFVQIFSGSTSGWVRLRGKDNFKKAWGVLNGGDFNGRSIIADDRNRTQTITIKMRNKAGQPDPQQLPPPVVVYSQPQDHEKLPPPVIARSQPQDPKKLPPPVIARSQPPGSHPAAQDQQAAAASSATSTQYSSAPGQYYAAGYNQAGGPSYSGQFMPMQDYPPQPPATIDPREYYNYSGANAGPSSGVGYSPSYQYDGTQFALPYHGQQEAPAYYTGATDAGAGAGAGGGSVPGQEPAYQAEPAYVAAEARKLHVSPFPQNAPREGIRRWIMHKIYEKQTVQDIDIPMNRNGQFLRGHVFVVFDSAASATKAMELLNKARYQGAKIIARSTVEGVTANEATMSFQAPKEADLAPARIPTGPRDDRHRGDRPQRPKHRESNKGASADRKRSSDKKSSSSTKKSSKTPSKKTLPDKKGSSSTKDAGPPLVVDGTSRRGDKR</sequence>
<dbReference type="CDD" id="cd00590">
    <property type="entry name" value="RRM_SF"/>
    <property type="match status" value="1"/>
</dbReference>
<dbReference type="AlphaFoldDB" id="A0A428PGU0"/>
<dbReference type="PROSITE" id="PS50102">
    <property type="entry name" value="RRM"/>
    <property type="match status" value="1"/>
</dbReference>
<dbReference type="Pfam" id="PF00076">
    <property type="entry name" value="RRM_1"/>
    <property type="match status" value="1"/>
</dbReference>
<protein>
    <recommendedName>
        <fullName evidence="3">RRM domain-containing protein</fullName>
    </recommendedName>
</protein>
<proteinExistence type="predicted"/>
<feature type="region of interest" description="Disordered" evidence="2">
    <location>
        <begin position="391"/>
        <end position="487"/>
    </location>
</feature>
<dbReference type="SMART" id="SM00360">
    <property type="entry name" value="RRM"/>
    <property type="match status" value="2"/>
</dbReference>
<dbReference type="Proteomes" id="UP000287972">
    <property type="component" value="Unassembled WGS sequence"/>
</dbReference>
<dbReference type="InterPro" id="IPR035979">
    <property type="entry name" value="RBD_domain_sf"/>
</dbReference>
<comment type="caution">
    <text evidence="4">The sequence shown here is derived from an EMBL/GenBank/DDBJ whole genome shotgun (WGS) entry which is preliminary data.</text>
</comment>
<evidence type="ECO:0000256" key="2">
    <source>
        <dbReference type="SAM" id="MobiDB-lite"/>
    </source>
</evidence>
<keyword evidence="1" id="KW-0694">RNA-binding</keyword>
<dbReference type="SUPFAM" id="SSF54928">
    <property type="entry name" value="RNA-binding domain, RBD"/>
    <property type="match status" value="2"/>
</dbReference>
<name>A0A428PGU0_9HYPO</name>
<reference evidence="4 5" key="1">
    <citation type="submission" date="2017-06" db="EMBL/GenBank/DDBJ databases">
        <title>Comparative genomic analysis of Ambrosia Fusariam Clade fungi.</title>
        <authorList>
            <person name="Stajich J.E."/>
            <person name="Carrillo J."/>
            <person name="Kijimoto T."/>
            <person name="Eskalen A."/>
            <person name="O'Donnell K."/>
            <person name="Kasson M."/>
        </authorList>
    </citation>
    <scope>NUCLEOTIDE SEQUENCE [LARGE SCALE GENOMIC DNA]</scope>
    <source>
        <strain evidence="4 5">NRRL62606</strain>
    </source>
</reference>